<proteinExistence type="predicted"/>
<dbReference type="Proteomes" id="UP001202922">
    <property type="component" value="Unassembled WGS sequence"/>
</dbReference>
<sequence length="138" mass="14937">MLPEAAKQNTAEGFEAFTQYWFDTVTYGLETGDSRPLREISLPECKMCASYLATIEKSTSLGNWSVGPKWTVSHFTSDLIPDPAGRRAAFFQLDESSSTDHGANGTDTTHSGGTEMALQAIYAVYKDALWLTAEAGGA</sequence>
<evidence type="ECO:0000313" key="3">
    <source>
        <dbReference type="Proteomes" id="UP001202922"/>
    </source>
</evidence>
<gene>
    <name evidence="2" type="ORF">L0M17_13365</name>
</gene>
<evidence type="ECO:0000259" key="1">
    <source>
        <dbReference type="Pfam" id="PF19843"/>
    </source>
</evidence>
<organism evidence="2 3">
    <name type="scientific">Sinomonas terrae</name>
    <dbReference type="NCBI Taxonomy" id="2908838"/>
    <lineage>
        <taxon>Bacteria</taxon>
        <taxon>Bacillati</taxon>
        <taxon>Actinomycetota</taxon>
        <taxon>Actinomycetes</taxon>
        <taxon>Micrococcales</taxon>
        <taxon>Micrococcaceae</taxon>
        <taxon>Sinomonas</taxon>
    </lineage>
</organism>
<name>A0ABS9U2M8_9MICC</name>
<comment type="caution">
    <text evidence="2">The sequence shown here is derived from an EMBL/GenBank/DDBJ whole genome shotgun (WGS) entry which is preliminary data.</text>
</comment>
<dbReference type="InterPro" id="IPR046281">
    <property type="entry name" value="DUF6318"/>
</dbReference>
<reference evidence="2 3" key="1">
    <citation type="submission" date="2022-03" db="EMBL/GenBank/DDBJ databases">
        <title>Sinomonas sp. isolated from a soil.</title>
        <authorList>
            <person name="Han J."/>
            <person name="Kim D.-U."/>
        </authorList>
    </citation>
    <scope>NUCLEOTIDE SEQUENCE [LARGE SCALE GENOMIC DNA]</scope>
    <source>
        <strain evidence="2 3">5-5</strain>
    </source>
</reference>
<dbReference type="EMBL" id="JAKZBV010000001">
    <property type="protein sequence ID" value="MCH6470953.1"/>
    <property type="molecule type" value="Genomic_DNA"/>
</dbReference>
<evidence type="ECO:0000313" key="2">
    <source>
        <dbReference type="EMBL" id="MCH6470953.1"/>
    </source>
</evidence>
<feature type="domain" description="DUF6318" evidence="1">
    <location>
        <begin position="2"/>
        <end position="134"/>
    </location>
</feature>
<keyword evidence="3" id="KW-1185">Reference proteome</keyword>
<accession>A0ABS9U2M8</accession>
<protein>
    <submittedName>
        <fullName evidence="2">DUF6318 family protein</fullName>
    </submittedName>
</protein>
<dbReference type="Pfam" id="PF19843">
    <property type="entry name" value="DUF6318"/>
    <property type="match status" value="1"/>
</dbReference>